<evidence type="ECO:0000313" key="1">
    <source>
        <dbReference type="EMBL" id="PRQ56056.1"/>
    </source>
</evidence>
<accession>A0A2P6SBK9</accession>
<dbReference type="Proteomes" id="UP000238479">
    <property type="component" value="Chromosome 1"/>
</dbReference>
<dbReference type="Gramene" id="PRQ56056">
    <property type="protein sequence ID" value="PRQ56056"/>
    <property type="gene ID" value="RchiOBHm_Chr1g0331541"/>
</dbReference>
<sequence length="67" mass="7628">MGLILCVNDIWSWTVKFDRPKSICLLASFSFLFQFCIFSSSQALEGWLLPPNSRSTDHSKLNRGTSE</sequence>
<proteinExistence type="predicted"/>
<reference evidence="1 2" key="1">
    <citation type="journal article" date="2018" name="Nat. Genet.">
        <title>The Rosa genome provides new insights in the design of modern roses.</title>
        <authorList>
            <person name="Bendahmane M."/>
        </authorList>
    </citation>
    <scope>NUCLEOTIDE SEQUENCE [LARGE SCALE GENOMIC DNA]</scope>
    <source>
        <strain evidence="2">cv. Old Blush</strain>
    </source>
</reference>
<protein>
    <submittedName>
        <fullName evidence="1">Uncharacterized protein</fullName>
    </submittedName>
</protein>
<dbReference type="EMBL" id="PDCK01000039">
    <property type="protein sequence ID" value="PRQ56056.1"/>
    <property type="molecule type" value="Genomic_DNA"/>
</dbReference>
<gene>
    <name evidence="1" type="ORF">RchiOBHm_Chr1g0331541</name>
</gene>
<comment type="caution">
    <text evidence="1">The sequence shown here is derived from an EMBL/GenBank/DDBJ whole genome shotgun (WGS) entry which is preliminary data.</text>
</comment>
<keyword evidence="2" id="KW-1185">Reference proteome</keyword>
<dbReference type="AlphaFoldDB" id="A0A2P6SBK9"/>
<evidence type="ECO:0000313" key="2">
    <source>
        <dbReference type="Proteomes" id="UP000238479"/>
    </source>
</evidence>
<organism evidence="1 2">
    <name type="scientific">Rosa chinensis</name>
    <name type="common">China rose</name>
    <dbReference type="NCBI Taxonomy" id="74649"/>
    <lineage>
        <taxon>Eukaryota</taxon>
        <taxon>Viridiplantae</taxon>
        <taxon>Streptophyta</taxon>
        <taxon>Embryophyta</taxon>
        <taxon>Tracheophyta</taxon>
        <taxon>Spermatophyta</taxon>
        <taxon>Magnoliopsida</taxon>
        <taxon>eudicotyledons</taxon>
        <taxon>Gunneridae</taxon>
        <taxon>Pentapetalae</taxon>
        <taxon>rosids</taxon>
        <taxon>fabids</taxon>
        <taxon>Rosales</taxon>
        <taxon>Rosaceae</taxon>
        <taxon>Rosoideae</taxon>
        <taxon>Rosoideae incertae sedis</taxon>
        <taxon>Rosa</taxon>
    </lineage>
</organism>
<name>A0A2P6SBK9_ROSCH</name>